<name>A0AAV7SRT4_PLEWA</name>
<evidence type="ECO:0000313" key="1">
    <source>
        <dbReference type="EMBL" id="KAJ1166689.1"/>
    </source>
</evidence>
<sequence length="85" mass="8736">MVAAKGLQQSIPKEGQCPGSKALAAITKATPYACPRPLNQEQETCSAGRALLVYSSLSSAKEIPAAAVLDGAVGDLRAPHDAMDK</sequence>
<dbReference type="Proteomes" id="UP001066276">
    <property type="component" value="Chromosome 4_2"/>
</dbReference>
<evidence type="ECO:0000313" key="2">
    <source>
        <dbReference type="Proteomes" id="UP001066276"/>
    </source>
</evidence>
<organism evidence="1 2">
    <name type="scientific">Pleurodeles waltl</name>
    <name type="common">Iberian ribbed newt</name>
    <dbReference type="NCBI Taxonomy" id="8319"/>
    <lineage>
        <taxon>Eukaryota</taxon>
        <taxon>Metazoa</taxon>
        <taxon>Chordata</taxon>
        <taxon>Craniata</taxon>
        <taxon>Vertebrata</taxon>
        <taxon>Euteleostomi</taxon>
        <taxon>Amphibia</taxon>
        <taxon>Batrachia</taxon>
        <taxon>Caudata</taxon>
        <taxon>Salamandroidea</taxon>
        <taxon>Salamandridae</taxon>
        <taxon>Pleurodelinae</taxon>
        <taxon>Pleurodeles</taxon>
    </lineage>
</organism>
<proteinExistence type="predicted"/>
<gene>
    <name evidence="1" type="ORF">NDU88_007086</name>
</gene>
<dbReference type="AlphaFoldDB" id="A0AAV7SRT4"/>
<dbReference type="EMBL" id="JANPWB010000008">
    <property type="protein sequence ID" value="KAJ1166689.1"/>
    <property type="molecule type" value="Genomic_DNA"/>
</dbReference>
<keyword evidence="2" id="KW-1185">Reference proteome</keyword>
<protein>
    <submittedName>
        <fullName evidence="1">Uncharacterized protein</fullName>
    </submittedName>
</protein>
<comment type="caution">
    <text evidence="1">The sequence shown here is derived from an EMBL/GenBank/DDBJ whole genome shotgun (WGS) entry which is preliminary data.</text>
</comment>
<reference evidence="1" key="1">
    <citation type="journal article" date="2022" name="bioRxiv">
        <title>Sequencing and chromosome-scale assembly of the giantPleurodeles waltlgenome.</title>
        <authorList>
            <person name="Brown T."/>
            <person name="Elewa A."/>
            <person name="Iarovenko S."/>
            <person name="Subramanian E."/>
            <person name="Araus A.J."/>
            <person name="Petzold A."/>
            <person name="Susuki M."/>
            <person name="Suzuki K.-i.T."/>
            <person name="Hayashi T."/>
            <person name="Toyoda A."/>
            <person name="Oliveira C."/>
            <person name="Osipova E."/>
            <person name="Leigh N.D."/>
            <person name="Simon A."/>
            <person name="Yun M.H."/>
        </authorList>
    </citation>
    <scope>NUCLEOTIDE SEQUENCE</scope>
    <source>
        <strain evidence="1">20211129_DDA</strain>
        <tissue evidence="1">Liver</tissue>
    </source>
</reference>
<accession>A0AAV7SRT4</accession>